<protein>
    <submittedName>
        <fullName evidence="4">Receiver box response regulator</fullName>
    </submittedName>
    <submittedName>
        <fullName evidence="5">Response regulator receiver protein</fullName>
    </submittedName>
</protein>
<reference evidence="4" key="4">
    <citation type="submission" date="2016-09" db="EMBL/GenBank/DDBJ databases">
        <authorList>
            <person name="Pfeiffer F."/>
        </authorList>
    </citation>
    <scope>NUCLEOTIDE SEQUENCE</scope>
    <source>
        <strain evidence="4">ATCC 43099</strain>
    </source>
</reference>
<feature type="region of interest" description="Disordered" evidence="2">
    <location>
        <begin position="324"/>
        <end position="365"/>
    </location>
</feature>
<reference evidence="4 6" key="2">
    <citation type="journal article" date="2012" name="BMC Genomics">
        <title>A comparative genomics perspective on the genetic content of the alkaliphilic haloarchaeon Natrialba magadii ATCC 43099T.</title>
        <authorList>
            <person name="Siddaramappa S."/>
            <person name="Challacombe J.F."/>
            <person name="Decastro R.E."/>
            <person name="Pfeiffer F."/>
            <person name="Sastre D.E."/>
            <person name="Gimenez M.I."/>
            <person name="Paggi R.A."/>
            <person name="Detter J.C."/>
            <person name="Davenport K.W."/>
            <person name="Goodwin L.A."/>
            <person name="Kyrpides N."/>
            <person name="Tapia R."/>
            <person name="Pitluck S."/>
            <person name="Lucas S."/>
            <person name="Woyke T."/>
            <person name="Maupin-Furlow J.A."/>
        </authorList>
    </citation>
    <scope>NUCLEOTIDE SEQUENCE [LARGE SCALE GENOMIC DNA]</scope>
    <source>
        <strain evidence="4">ATCC 43099</strain>
        <strain evidence="6">ATCC 43099 / DSM 3394 / CCM 3739 / CIP 104546 / IAM 13178 / JCM 8861 / NBRC 102185 / NCIMB 2190 / MS3</strain>
    </source>
</reference>
<dbReference type="STRING" id="547559.Nmag_2043"/>
<feature type="region of interest" description="Disordered" evidence="2">
    <location>
        <begin position="57"/>
        <end position="90"/>
    </location>
</feature>
<dbReference type="PANTHER" id="PTHR45526:SF1">
    <property type="entry name" value="TRANSCRIPTIONAL REGULATORY PROTEIN DCUR-RELATED"/>
    <property type="match status" value="1"/>
</dbReference>
<evidence type="ECO:0000313" key="5">
    <source>
        <dbReference type="EMBL" id="ELY29974.1"/>
    </source>
</evidence>
<feature type="compositionally biased region" description="Low complexity" evidence="2">
    <location>
        <begin position="78"/>
        <end position="90"/>
    </location>
</feature>
<dbReference type="eggNOG" id="arCOG06219">
    <property type="taxonomic scope" value="Archaea"/>
</dbReference>
<feature type="compositionally biased region" description="Gly residues" evidence="2">
    <location>
        <begin position="350"/>
        <end position="362"/>
    </location>
</feature>
<reference evidence="5 7" key="3">
    <citation type="journal article" date="2014" name="PLoS Genet.">
        <title>Phylogenetically driven sequencing of extremely halophilic archaea reveals strategies for static and dynamic osmo-response.</title>
        <authorList>
            <person name="Becker E.A."/>
            <person name="Seitzer P.M."/>
            <person name="Tritt A."/>
            <person name="Larsen D."/>
            <person name="Krusor M."/>
            <person name="Yao A.I."/>
            <person name="Wu D."/>
            <person name="Madern D."/>
            <person name="Eisen J.A."/>
            <person name="Darling A.E."/>
            <person name="Facciotti M.T."/>
        </authorList>
    </citation>
    <scope>NUCLEOTIDE SEQUENCE [LARGE SCALE GENOMIC DNA]</scope>
    <source>
        <strain evidence="7">ATCC 43099 / DSM 3394 / CCM 3739 / CIP 104546 / IAM 13178 / JCM 8861 / NBRC 102185 / NCIMB 2190 / MS3</strain>
        <strain evidence="5">MS-3</strain>
    </source>
</reference>
<dbReference type="EMBL" id="AOHS01000034">
    <property type="protein sequence ID" value="ELY29974.1"/>
    <property type="molecule type" value="Genomic_DNA"/>
</dbReference>
<dbReference type="KEGG" id="nmg:Nmag_2043"/>
<dbReference type="EMBL" id="CP001932">
    <property type="protein sequence ID" value="ADD05613.1"/>
    <property type="molecule type" value="Genomic_DNA"/>
</dbReference>
<organism evidence="4 6">
    <name type="scientific">Natrialba magadii (strain ATCC 43099 / DSM 3394 / CCM 3739 / CIP 104546 / IAM 13178 / JCM 8861 / NBRC 102185 / NCIMB 2190 / MS3)</name>
    <name type="common">Natronobacterium magadii</name>
    <dbReference type="NCBI Taxonomy" id="547559"/>
    <lineage>
        <taxon>Archaea</taxon>
        <taxon>Methanobacteriati</taxon>
        <taxon>Methanobacteriota</taxon>
        <taxon>Stenosarchaea group</taxon>
        <taxon>Halobacteria</taxon>
        <taxon>Halobacteriales</taxon>
        <taxon>Natrialbaceae</taxon>
        <taxon>Natrialba</taxon>
    </lineage>
</organism>
<feature type="compositionally biased region" description="Basic and acidic residues" evidence="2">
    <location>
        <begin position="324"/>
        <end position="345"/>
    </location>
</feature>
<evidence type="ECO:0000313" key="4">
    <source>
        <dbReference type="EMBL" id="ADD05613.1"/>
    </source>
</evidence>
<keyword evidence="1" id="KW-0597">Phosphoprotein</keyword>
<dbReference type="SUPFAM" id="SSF52172">
    <property type="entry name" value="CheY-like"/>
    <property type="match status" value="1"/>
</dbReference>
<dbReference type="OrthoDB" id="3369at2157"/>
<dbReference type="GO" id="GO:0000156">
    <property type="term" value="F:phosphorelay response regulator activity"/>
    <property type="evidence" value="ECO:0007669"/>
    <property type="project" value="TreeGrafter"/>
</dbReference>
<dbReference type="AlphaFoldDB" id="D3SVK5"/>
<evidence type="ECO:0000313" key="6">
    <source>
        <dbReference type="Proteomes" id="UP000001879"/>
    </source>
</evidence>
<dbReference type="HOGENOM" id="CLU_632560_0_0_2"/>
<feature type="domain" description="Response regulatory" evidence="3">
    <location>
        <begin position="12"/>
        <end position="164"/>
    </location>
</feature>
<accession>D3SVK5</accession>
<keyword evidence="6" id="KW-1185">Reference proteome</keyword>
<dbReference type="Proteomes" id="UP000011543">
    <property type="component" value="Unassembled WGS sequence"/>
</dbReference>
<dbReference type="PROSITE" id="PS50110">
    <property type="entry name" value="RESPONSE_REGULATORY"/>
    <property type="match status" value="1"/>
</dbReference>
<evidence type="ECO:0000313" key="7">
    <source>
        <dbReference type="Proteomes" id="UP000011543"/>
    </source>
</evidence>
<dbReference type="Gene3D" id="3.40.50.2300">
    <property type="match status" value="1"/>
</dbReference>
<feature type="modified residue" description="4-aspartylphosphate" evidence="1">
    <location>
        <position position="99"/>
    </location>
</feature>
<dbReference type="InterPro" id="IPR051271">
    <property type="entry name" value="2C-system_Tx_regulators"/>
</dbReference>
<dbReference type="RefSeq" id="WP_004267413.1">
    <property type="nucleotide sequence ID" value="NC_013922.1"/>
</dbReference>
<evidence type="ECO:0000256" key="1">
    <source>
        <dbReference type="PROSITE-ProRule" id="PRU00169"/>
    </source>
</evidence>
<dbReference type="eggNOG" id="arCOG02386">
    <property type="taxonomic scope" value="Archaea"/>
</dbReference>
<feature type="compositionally biased region" description="Acidic residues" evidence="2">
    <location>
        <begin position="63"/>
        <end position="77"/>
    </location>
</feature>
<evidence type="ECO:0000256" key="2">
    <source>
        <dbReference type="SAM" id="MobiDB-lite"/>
    </source>
</evidence>
<dbReference type="InterPro" id="IPR001789">
    <property type="entry name" value="Sig_transdc_resp-reg_receiver"/>
</dbReference>
<dbReference type="SMART" id="SM00448">
    <property type="entry name" value="REC"/>
    <property type="match status" value="1"/>
</dbReference>
<sequence length="433" mass="47246">MTVSDPPPADRSILLVEDDDIQARLYRTMLQQIATLTDTPLESLSVEHVETLAAARDVIESGTEADPDIDTDGDTDAGADINTDTEPTTTPPFDLILLDLNLPDSSGLDTLTSVLGYTDEIPVVVLTAMDDTELGQQAVERGAQDFLMKEHVTPRLLGQTVAYAIERQRQRAEIERQRRELALLHWHVRHEYRDDAAVILGWAAELSPSDPDTQRTVSRIVDAGEHIVDLTDSIGAMVQAIETPNPVLRSVALEPVLEMAVDRLETRYDNVEFECDPTPEADVQVLADRFLEIVVRAVVHTLVERSGVSQQRVVLRPFRAERETDGRLERGPNSESKDIEGDQRLADTGGESGSGSGSGSEGGSAISAGFELLGPALETSVLEATVDELNEGSDIELVLVRTFLERYGGEAAVVHPTADEEEPVLRVELNATD</sequence>
<dbReference type="PANTHER" id="PTHR45526">
    <property type="entry name" value="TRANSCRIPTIONAL REGULATORY PROTEIN DPIA"/>
    <property type="match status" value="1"/>
</dbReference>
<name>D3SVK5_NATMM</name>
<gene>
    <name evidence="4" type="ordered locus">Nmag_2043</name>
    <name evidence="5" type="ORF">C500_10199</name>
</gene>
<dbReference type="PaxDb" id="547559-Nmag_2043"/>
<evidence type="ECO:0000259" key="3">
    <source>
        <dbReference type="PROSITE" id="PS50110"/>
    </source>
</evidence>
<dbReference type="GeneID" id="8824886"/>
<reference evidence="6" key="1">
    <citation type="submission" date="2010-02" db="EMBL/GenBank/DDBJ databases">
        <title>Complete sequence of chromosome of Natrialba magadii ATCC 43099.</title>
        <authorList>
            <consortium name="US DOE Joint Genome Institute"/>
            <person name="Lucas S."/>
            <person name="Copeland A."/>
            <person name="Lapidus A."/>
            <person name="Cheng J.-F."/>
            <person name="Bruce D."/>
            <person name="Goodwin L."/>
            <person name="Pitluck S."/>
            <person name="Davenport K."/>
            <person name="Saunders E."/>
            <person name="Detter J.C."/>
            <person name="Han C."/>
            <person name="Tapia R."/>
            <person name="Land M."/>
            <person name="Hauser L."/>
            <person name="Kyrpides N."/>
            <person name="Mikhailova N."/>
            <person name="De Castro R.E."/>
            <person name="Maupin-Furlow J.A."/>
            <person name="Woyke T."/>
        </authorList>
    </citation>
    <scope>NUCLEOTIDE SEQUENCE [LARGE SCALE GENOMIC DNA]</scope>
    <source>
        <strain evidence="6">ATCC 43099 / DSM 3394 / CCM 3739 / CIP 104546 / IAM 13178 / JCM 8861 / NBRC 102185 / NCIMB 2190 / MS3</strain>
    </source>
</reference>
<proteinExistence type="predicted"/>
<dbReference type="Proteomes" id="UP000001879">
    <property type="component" value="Chromosome"/>
</dbReference>
<dbReference type="PATRIC" id="fig|547559.17.peg.2012"/>
<dbReference type="InterPro" id="IPR011006">
    <property type="entry name" value="CheY-like_superfamily"/>
</dbReference>
<dbReference type="Pfam" id="PF00072">
    <property type="entry name" value="Response_reg"/>
    <property type="match status" value="1"/>
</dbReference>